<protein>
    <submittedName>
        <fullName evidence="7">4Fe-4S dicluster domain-containing protein</fullName>
    </submittedName>
</protein>
<dbReference type="EMBL" id="RRCN01000001">
    <property type="protein sequence ID" value="RRJ65999.1"/>
    <property type="molecule type" value="Genomic_DNA"/>
</dbReference>
<gene>
    <name evidence="7" type="ORF">EHV15_26085</name>
</gene>
<evidence type="ECO:0000256" key="5">
    <source>
        <dbReference type="ARBA" id="ARBA00023014"/>
    </source>
</evidence>
<dbReference type="InterPro" id="IPR029479">
    <property type="entry name" value="Nitroreductase"/>
</dbReference>
<evidence type="ECO:0000256" key="3">
    <source>
        <dbReference type="ARBA" id="ARBA00023002"/>
    </source>
</evidence>
<keyword evidence="3" id="KW-0560">Oxidoreductase</keyword>
<dbReference type="Proteomes" id="UP000267017">
    <property type="component" value="Unassembled WGS sequence"/>
</dbReference>
<dbReference type="GO" id="GO:0046872">
    <property type="term" value="F:metal ion binding"/>
    <property type="evidence" value="ECO:0007669"/>
    <property type="project" value="UniProtKB-KW"/>
</dbReference>
<proteinExistence type="inferred from homology"/>
<dbReference type="Gene3D" id="3.30.70.20">
    <property type="match status" value="1"/>
</dbReference>
<dbReference type="OrthoDB" id="9804603at2"/>
<dbReference type="PANTHER" id="PTHR43673">
    <property type="entry name" value="NAD(P)H NITROREDUCTASE YDGI-RELATED"/>
    <property type="match status" value="1"/>
</dbReference>
<feature type="domain" description="4Fe-4S ferredoxin-type" evidence="6">
    <location>
        <begin position="34"/>
        <end position="63"/>
    </location>
</feature>
<dbReference type="InterPro" id="IPR017896">
    <property type="entry name" value="4Fe4S_Fe-S-bd"/>
</dbReference>
<comment type="similarity">
    <text evidence="1">Belongs to the nitroreductase family.</text>
</comment>
<evidence type="ECO:0000313" key="8">
    <source>
        <dbReference type="Proteomes" id="UP000267017"/>
    </source>
</evidence>
<dbReference type="PROSITE" id="PS00198">
    <property type="entry name" value="4FE4S_FER_1"/>
    <property type="match status" value="1"/>
</dbReference>
<dbReference type="GO" id="GO:0016491">
    <property type="term" value="F:oxidoreductase activity"/>
    <property type="evidence" value="ECO:0007669"/>
    <property type="project" value="UniProtKB-KW"/>
</dbReference>
<dbReference type="SUPFAM" id="SSF55469">
    <property type="entry name" value="FMN-dependent nitroreductase-like"/>
    <property type="match status" value="1"/>
</dbReference>
<comment type="caution">
    <text evidence="7">The sequence shown here is derived from an EMBL/GenBank/DDBJ whole genome shotgun (WGS) entry which is preliminary data.</text>
</comment>
<keyword evidence="4" id="KW-0408">Iron</keyword>
<dbReference type="PROSITE" id="PS51379">
    <property type="entry name" value="4FE4S_FER_2"/>
    <property type="match status" value="2"/>
</dbReference>
<organism evidence="7 8">
    <name type="scientific">Paenibacillus oralis</name>
    <dbReference type="NCBI Taxonomy" id="2490856"/>
    <lineage>
        <taxon>Bacteria</taxon>
        <taxon>Bacillati</taxon>
        <taxon>Bacillota</taxon>
        <taxon>Bacilli</taxon>
        <taxon>Bacillales</taxon>
        <taxon>Paenibacillaceae</taxon>
        <taxon>Paenibacillus</taxon>
    </lineage>
</organism>
<evidence type="ECO:0000256" key="2">
    <source>
        <dbReference type="ARBA" id="ARBA00022723"/>
    </source>
</evidence>
<keyword evidence="2" id="KW-0479">Metal-binding</keyword>
<evidence type="ECO:0000256" key="1">
    <source>
        <dbReference type="ARBA" id="ARBA00007118"/>
    </source>
</evidence>
<evidence type="ECO:0000259" key="6">
    <source>
        <dbReference type="PROSITE" id="PS51379"/>
    </source>
</evidence>
<dbReference type="Gene3D" id="3.40.109.10">
    <property type="entry name" value="NADH Oxidase"/>
    <property type="match status" value="1"/>
</dbReference>
<dbReference type="InterPro" id="IPR017900">
    <property type="entry name" value="4Fe4S_Fe_S_CS"/>
</dbReference>
<dbReference type="AlphaFoldDB" id="A0A3P3U8V7"/>
<dbReference type="Pfam" id="PF00881">
    <property type="entry name" value="Nitroreductase"/>
    <property type="match status" value="1"/>
</dbReference>
<dbReference type="RefSeq" id="WP_128633796.1">
    <property type="nucleotide sequence ID" value="NZ_RRCN01000001.1"/>
</dbReference>
<dbReference type="SUPFAM" id="SSF54862">
    <property type="entry name" value="4Fe-4S ferredoxins"/>
    <property type="match status" value="1"/>
</dbReference>
<name>A0A3P3U8V7_9BACL</name>
<dbReference type="CDD" id="cd02143">
    <property type="entry name" value="nitroreductase_FeS-like"/>
    <property type="match status" value="1"/>
</dbReference>
<evidence type="ECO:0000256" key="4">
    <source>
        <dbReference type="ARBA" id="ARBA00023004"/>
    </source>
</evidence>
<sequence>MNLLRIDQELCRTCGLCSAICVDDVFAPARPGAYPDPVNEQNCISCGHCVAICPAEAISHNRLRREKTVAFKEKRPRVAPEDMELLLRSKRSIRHFKNTPVPRDRIGKLLEIAQQAPSDTNSQDRRYIVVTDRPTLDELEERLIGYYKSLIFWMKAPVRKFLSLFTPHLMEELGKVLPDFKAVVRKHEQGEKPVFRGAPCVIFIYGSKGNLMGKDNCLTAQDYLMLQAETMGLGSCIIGYATGAPGTLAKILNIPKGMQVYSAITLGYPKYRSPRGVDRNDPVVRWI</sequence>
<reference evidence="7 8" key="1">
    <citation type="submission" date="2018-11" db="EMBL/GenBank/DDBJ databases">
        <title>Genome sequencing of Paenibacillus sp. KCOM 3021 (= ChDC PVNT-B20).</title>
        <authorList>
            <person name="Kook J.-K."/>
            <person name="Park S.-N."/>
            <person name="Lim Y.K."/>
        </authorList>
    </citation>
    <scope>NUCLEOTIDE SEQUENCE [LARGE SCALE GENOMIC DNA]</scope>
    <source>
        <strain evidence="7 8">KCOM 3021</strain>
    </source>
</reference>
<dbReference type="PANTHER" id="PTHR43673:SF10">
    <property type="entry name" value="NADH DEHYDROGENASE_NAD(P)H NITROREDUCTASE XCC3605-RELATED"/>
    <property type="match status" value="1"/>
</dbReference>
<keyword evidence="8" id="KW-1185">Reference proteome</keyword>
<accession>A0A3P3U8V7</accession>
<keyword evidence="5" id="KW-0411">Iron-sulfur</keyword>
<dbReference type="InterPro" id="IPR000415">
    <property type="entry name" value="Nitroreductase-like"/>
</dbReference>
<evidence type="ECO:0000313" key="7">
    <source>
        <dbReference type="EMBL" id="RRJ65999.1"/>
    </source>
</evidence>
<feature type="domain" description="4Fe-4S ferredoxin-type" evidence="6">
    <location>
        <begin position="2"/>
        <end position="31"/>
    </location>
</feature>
<dbReference type="Pfam" id="PF13237">
    <property type="entry name" value="Fer4_10"/>
    <property type="match status" value="1"/>
</dbReference>
<dbReference type="GO" id="GO:0051536">
    <property type="term" value="F:iron-sulfur cluster binding"/>
    <property type="evidence" value="ECO:0007669"/>
    <property type="project" value="UniProtKB-KW"/>
</dbReference>